<gene>
    <name evidence="3" type="ORF">L2A60_19685</name>
</gene>
<dbReference type="Pfam" id="PF00239">
    <property type="entry name" value="Resolvase"/>
    <property type="match status" value="1"/>
</dbReference>
<feature type="domain" description="Resolvase/invertase-type recombinase catalytic" evidence="2">
    <location>
        <begin position="1"/>
        <end position="52"/>
    </location>
</feature>
<keyword evidence="4" id="KW-1185">Reference proteome</keyword>
<evidence type="ECO:0000259" key="2">
    <source>
        <dbReference type="PROSITE" id="PS51736"/>
    </source>
</evidence>
<dbReference type="EMBL" id="JAKGBZ010000096">
    <property type="protein sequence ID" value="MCF3948867.1"/>
    <property type="molecule type" value="Genomic_DNA"/>
</dbReference>
<accession>A0ABS9E5G1</accession>
<protein>
    <submittedName>
        <fullName evidence="3">Recombinase family protein</fullName>
    </submittedName>
</protein>
<feature type="compositionally biased region" description="Basic residues" evidence="1">
    <location>
        <begin position="50"/>
        <end position="59"/>
    </location>
</feature>
<dbReference type="Proteomes" id="UP001521209">
    <property type="component" value="Unassembled WGS sequence"/>
</dbReference>
<dbReference type="PROSITE" id="PS51736">
    <property type="entry name" value="RECOMBINASES_3"/>
    <property type="match status" value="1"/>
</dbReference>
<dbReference type="SUPFAM" id="SSF53041">
    <property type="entry name" value="Resolvase-like"/>
    <property type="match status" value="1"/>
</dbReference>
<proteinExistence type="predicted"/>
<organism evidence="3 4">
    <name type="scientific">Acidiphilium iwatense</name>
    <dbReference type="NCBI Taxonomy" id="768198"/>
    <lineage>
        <taxon>Bacteria</taxon>
        <taxon>Pseudomonadati</taxon>
        <taxon>Pseudomonadota</taxon>
        <taxon>Alphaproteobacteria</taxon>
        <taxon>Acetobacterales</taxon>
        <taxon>Acidocellaceae</taxon>
        <taxon>Acidiphilium</taxon>
    </lineage>
</organism>
<evidence type="ECO:0000313" key="3">
    <source>
        <dbReference type="EMBL" id="MCF3948867.1"/>
    </source>
</evidence>
<reference evidence="3 4" key="1">
    <citation type="submission" date="2022-01" db="EMBL/GenBank/DDBJ databases">
        <authorList>
            <person name="Won M."/>
            <person name="Kim S.-J."/>
            <person name="Kwon S.-W."/>
        </authorList>
    </citation>
    <scope>NUCLEOTIDE SEQUENCE [LARGE SCALE GENOMIC DNA]</scope>
    <source>
        <strain evidence="3 4">KCTC 23505</strain>
    </source>
</reference>
<feature type="region of interest" description="Disordered" evidence="1">
    <location>
        <begin position="47"/>
        <end position="71"/>
    </location>
</feature>
<sequence length="132" mass="14662">MIGFRPSDDTWGDTIMPHDHLILAVLGGLAGFERELIQARTVEGRERTKARGVKMRHRREAGDPCVRSPGTTKSAIIRSQGCKPMAERSVIETTYAAQSRVAGRSILRDYRDEAWFGQGCRHIASVPGNNLE</sequence>
<dbReference type="InterPro" id="IPR006119">
    <property type="entry name" value="Resolv_N"/>
</dbReference>
<name>A0ABS9E5G1_9PROT</name>
<dbReference type="InterPro" id="IPR036162">
    <property type="entry name" value="Resolvase-like_N_sf"/>
</dbReference>
<evidence type="ECO:0000313" key="4">
    <source>
        <dbReference type="Proteomes" id="UP001521209"/>
    </source>
</evidence>
<evidence type="ECO:0000256" key="1">
    <source>
        <dbReference type="SAM" id="MobiDB-lite"/>
    </source>
</evidence>
<comment type="caution">
    <text evidence="3">The sequence shown here is derived from an EMBL/GenBank/DDBJ whole genome shotgun (WGS) entry which is preliminary data.</text>
</comment>